<feature type="modified residue" description="4-aspartylphosphate" evidence="15">
    <location>
        <position position="887"/>
    </location>
</feature>
<gene>
    <name evidence="22" type="ORF">N825_09800</name>
</gene>
<evidence type="ECO:0000256" key="6">
    <source>
        <dbReference type="ARBA" id="ARBA00022643"/>
    </source>
</evidence>
<keyword evidence="4 15" id="KW-0597">Phosphoprotein</keyword>
<name>W9GRT6_9PROT</name>
<dbReference type="STRING" id="1385369.N825_09800"/>
<dbReference type="NCBIfam" id="TIGR00229">
    <property type="entry name" value="sensory_box"/>
    <property type="match status" value="2"/>
</dbReference>
<comment type="catalytic activity">
    <reaction evidence="1">
        <text>ATP + protein L-histidine = ADP + protein N-phospho-L-histidine.</text>
        <dbReference type="EC" id="2.7.13.3"/>
    </reaction>
</comment>
<keyword evidence="7" id="KW-0808">Transferase</keyword>
<feature type="signal peptide" evidence="17">
    <location>
        <begin position="1"/>
        <end position="22"/>
    </location>
</feature>
<evidence type="ECO:0000256" key="14">
    <source>
        <dbReference type="ARBA" id="ARBA00070616"/>
    </source>
</evidence>
<evidence type="ECO:0000259" key="18">
    <source>
        <dbReference type="PROSITE" id="PS50110"/>
    </source>
</evidence>
<evidence type="ECO:0000256" key="1">
    <source>
        <dbReference type="ARBA" id="ARBA00000085"/>
    </source>
</evidence>
<evidence type="ECO:0000256" key="17">
    <source>
        <dbReference type="SAM" id="SignalP"/>
    </source>
</evidence>
<dbReference type="Pfam" id="PF00989">
    <property type="entry name" value="PAS"/>
    <property type="match status" value="1"/>
</dbReference>
<dbReference type="Gene3D" id="3.30.450.20">
    <property type="entry name" value="PAS domain"/>
    <property type="match status" value="3"/>
</dbReference>
<feature type="coiled-coil region" evidence="16">
    <location>
        <begin position="24"/>
        <end position="51"/>
    </location>
</feature>
<keyword evidence="16" id="KW-0175">Coiled coil</keyword>
<dbReference type="SUPFAM" id="SSF55874">
    <property type="entry name" value="ATPase domain of HSP90 chaperone/DNA topoisomerase II/histidine kinase"/>
    <property type="match status" value="1"/>
</dbReference>
<comment type="caution">
    <text evidence="22">The sequence shown here is derived from an EMBL/GenBank/DDBJ whole genome shotgun (WGS) entry which is preliminary data.</text>
</comment>
<dbReference type="InterPro" id="IPR036890">
    <property type="entry name" value="HATPase_C_sf"/>
</dbReference>
<dbReference type="Gene3D" id="3.30.565.10">
    <property type="entry name" value="Histidine kinase-like ATPase, C-terminal domain"/>
    <property type="match status" value="1"/>
</dbReference>
<dbReference type="Pfam" id="PF00672">
    <property type="entry name" value="HAMP"/>
    <property type="match status" value="1"/>
</dbReference>
<evidence type="ECO:0000256" key="11">
    <source>
        <dbReference type="ARBA" id="ARBA00022840"/>
    </source>
</evidence>
<keyword evidence="9" id="KW-0547">Nucleotide-binding</keyword>
<feature type="domain" description="HAMP" evidence="21">
    <location>
        <begin position="304"/>
        <end position="357"/>
    </location>
</feature>
<evidence type="ECO:0000256" key="10">
    <source>
        <dbReference type="ARBA" id="ARBA00022777"/>
    </source>
</evidence>
<dbReference type="PROSITE" id="PS50885">
    <property type="entry name" value="HAMP"/>
    <property type="match status" value="1"/>
</dbReference>
<proteinExistence type="predicted"/>
<evidence type="ECO:0000259" key="19">
    <source>
        <dbReference type="PROSITE" id="PS50112"/>
    </source>
</evidence>
<dbReference type="PANTHER" id="PTHR41523">
    <property type="entry name" value="TWO-COMPONENT SYSTEM SENSOR PROTEIN"/>
    <property type="match status" value="1"/>
</dbReference>
<accession>W9GRT6</accession>
<dbReference type="GO" id="GO:0016020">
    <property type="term" value="C:membrane"/>
    <property type="evidence" value="ECO:0007669"/>
    <property type="project" value="UniProtKB-SubCell"/>
</dbReference>
<evidence type="ECO:0000256" key="15">
    <source>
        <dbReference type="PROSITE-ProRule" id="PRU00169"/>
    </source>
</evidence>
<dbReference type="SMART" id="SM00448">
    <property type="entry name" value="REC"/>
    <property type="match status" value="1"/>
</dbReference>
<evidence type="ECO:0000256" key="4">
    <source>
        <dbReference type="ARBA" id="ARBA00022553"/>
    </source>
</evidence>
<reference evidence="22 23" key="1">
    <citation type="submission" date="2013-08" db="EMBL/GenBank/DDBJ databases">
        <title>The genome sequence of Skermanella stibiiresistens.</title>
        <authorList>
            <person name="Zhu W."/>
            <person name="Wang G."/>
        </authorList>
    </citation>
    <scope>NUCLEOTIDE SEQUENCE [LARGE SCALE GENOMIC DNA]</scope>
    <source>
        <strain evidence="22 23">SB22</strain>
    </source>
</reference>
<dbReference type="InterPro" id="IPR035965">
    <property type="entry name" value="PAS-like_dom_sf"/>
</dbReference>
<dbReference type="AlphaFoldDB" id="W9GRT6"/>
<dbReference type="Gene3D" id="3.40.50.2300">
    <property type="match status" value="1"/>
</dbReference>
<evidence type="ECO:0000259" key="21">
    <source>
        <dbReference type="PROSITE" id="PS50885"/>
    </source>
</evidence>
<dbReference type="CDD" id="cd06225">
    <property type="entry name" value="HAMP"/>
    <property type="match status" value="1"/>
</dbReference>
<organism evidence="22 23">
    <name type="scientific">Skermanella stibiiresistens SB22</name>
    <dbReference type="NCBI Taxonomy" id="1385369"/>
    <lineage>
        <taxon>Bacteria</taxon>
        <taxon>Pseudomonadati</taxon>
        <taxon>Pseudomonadota</taxon>
        <taxon>Alphaproteobacteria</taxon>
        <taxon>Rhodospirillales</taxon>
        <taxon>Azospirillaceae</taxon>
        <taxon>Skermanella</taxon>
    </lineage>
</organism>
<dbReference type="SUPFAM" id="SSF55785">
    <property type="entry name" value="PYP-like sensor domain (PAS domain)"/>
    <property type="match status" value="2"/>
</dbReference>
<evidence type="ECO:0000256" key="2">
    <source>
        <dbReference type="ARBA" id="ARBA00004370"/>
    </source>
</evidence>
<dbReference type="EC" id="2.7.13.3" evidence="3"/>
<feature type="domain" description="Response regulatory" evidence="18">
    <location>
        <begin position="837"/>
        <end position="948"/>
    </location>
</feature>
<comment type="subcellular location">
    <subcellularLocation>
        <location evidence="2">Membrane</location>
    </subcellularLocation>
</comment>
<dbReference type="PATRIC" id="fig|1385369.3.peg.6354"/>
<dbReference type="GO" id="GO:0005524">
    <property type="term" value="F:ATP binding"/>
    <property type="evidence" value="ECO:0007669"/>
    <property type="project" value="UniProtKB-KW"/>
</dbReference>
<keyword evidence="8" id="KW-0677">Repeat</keyword>
<evidence type="ECO:0000313" key="22">
    <source>
        <dbReference type="EMBL" id="EWY36605.1"/>
    </source>
</evidence>
<dbReference type="Proteomes" id="UP000019486">
    <property type="component" value="Unassembled WGS sequence"/>
</dbReference>
<comment type="function">
    <text evidence="13">Putative oxygen sensor; modulates the activity of FixJ, a transcriptional activator of nitrogen fixation fixK gene. FixL probably acts as a kinase that phosphorylates FixJ.</text>
</comment>
<dbReference type="InterPro" id="IPR011102">
    <property type="entry name" value="Sig_transdc_His_kinase_HWE"/>
</dbReference>
<keyword evidence="6" id="KW-0288">FMN</keyword>
<dbReference type="Gene3D" id="6.10.340.10">
    <property type="match status" value="1"/>
</dbReference>
<dbReference type="SUPFAM" id="SSF158472">
    <property type="entry name" value="HAMP domain-like"/>
    <property type="match status" value="1"/>
</dbReference>
<dbReference type="GO" id="GO:0006355">
    <property type="term" value="P:regulation of DNA-templated transcription"/>
    <property type="evidence" value="ECO:0007669"/>
    <property type="project" value="InterPro"/>
</dbReference>
<dbReference type="SMART" id="SM00911">
    <property type="entry name" value="HWE_HK"/>
    <property type="match status" value="1"/>
</dbReference>
<dbReference type="CDD" id="cd18774">
    <property type="entry name" value="PDC2_HK_sensor"/>
    <property type="match status" value="1"/>
</dbReference>
<protein>
    <recommendedName>
        <fullName evidence="14">Sensor protein FixL</fullName>
        <ecNumber evidence="3">2.7.13.3</ecNumber>
    </recommendedName>
</protein>
<evidence type="ECO:0000256" key="12">
    <source>
        <dbReference type="ARBA" id="ARBA00023026"/>
    </source>
</evidence>
<dbReference type="EMBL" id="AVFL01000039">
    <property type="protein sequence ID" value="EWY36605.1"/>
    <property type="molecule type" value="Genomic_DNA"/>
</dbReference>
<dbReference type="PROSITE" id="PS50110">
    <property type="entry name" value="RESPONSE_REGULATORY"/>
    <property type="match status" value="1"/>
</dbReference>
<evidence type="ECO:0000256" key="5">
    <source>
        <dbReference type="ARBA" id="ARBA00022630"/>
    </source>
</evidence>
<dbReference type="Pfam" id="PF13188">
    <property type="entry name" value="PAS_8"/>
    <property type="match status" value="1"/>
</dbReference>
<feature type="domain" description="PAS" evidence="19">
    <location>
        <begin position="491"/>
        <end position="533"/>
    </location>
</feature>
<evidence type="ECO:0000259" key="20">
    <source>
        <dbReference type="PROSITE" id="PS50113"/>
    </source>
</evidence>
<keyword evidence="17" id="KW-0732">Signal</keyword>
<dbReference type="PANTHER" id="PTHR41523:SF8">
    <property type="entry name" value="ETHYLENE RESPONSE SENSOR PROTEIN"/>
    <property type="match status" value="1"/>
</dbReference>
<dbReference type="PROSITE" id="PS50112">
    <property type="entry name" value="PAS"/>
    <property type="match status" value="2"/>
</dbReference>
<evidence type="ECO:0000256" key="7">
    <source>
        <dbReference type="ARBA" id="ARBA00022679"/>
    </source>
</evidence>
<dbReference type="InterPro" id="IPR011006">
    <property type="entry name" value="CheY-like_superfamily"/>
</dbReference>
<dbReference type="OrthoDB" id="341208at2"/>
<dbReference type="FunFam" id="3.30.450.20:FF:000060">
    <property type="entry name" value="Sensor protein FixL"/>
    <property type="match status" value="1"/>
</dbReference>
<evidence type="ECO:0000256" key="13">
    <source>
        <dbReference type="ARBA" id="ARBA00059827"/>
    </source>
</evidence>
<dbReference type="InterPro" id="IPR000700">
    <property type="entry name" value="PAS-assoc_C"/>
</dbReference>
<dbReference type="Pfam" id="PF07536">
    <property type="entry name" value="HWE_HK"/>
    <property type="match status" value="1"/>
</dbReference>
<dbReference type="SUPFAM" id="SSF52172">
    <property type="entry name" value="CheY-like"/>
    <property type="match status" value="1"/>
</dbReference>
<evidence type="ECO:0000256" key="9">
    <source>
        <dbReference type="ARBA" id="ARBA00022741"/>
    </source>
</evidence>
<dbReference type="InterPro" id="IPR001789">
    <property type="entry name" value="Sig_transdc_resp-reg_receiver"/>
</dbReference>
<evidence type="ECO:0000313" key="23">
    <source>
        <dbReference type="Proteomes" id="UP000019486"/>
    </source>
</evidence>
<dbReference type="SMART" id="SM00091">
    <property type="entry name" value="PAS"/>
    <property type="match status" value="2"/>
</dbReference>
<keyword evidence="11" id="KW-0067">ATP-binding</keyword>
<feature type="domain" description="PAC" evidence="20">
    <location>
        <begin position="439"/>
        <end position="490"/>
    </location>
</feature>
<dbReference type="SMART" id="SM00304">
    <property type="entry name" value="HAMP"/>
    <property type="match status" value="1"/>
</dbReference>
<dbReference type="GO" id="GO:0004673">
    <property type="term" value="F:protein histidine kinase activity"/>
    <property type="evidence" value="ECO:0007669"/>
    <property type="project" value="UniProtKB-EC"/>
</dbReference>
<dbReference type="GO" id="GO:0000160">
    <property type="term" value="P:phosphorelay signal transduction system"/>
    <property type="evidence" value="ECO:0007669"/>
    <property type="project" value="InterPro"/>
</dbReference>
<evidence type="ECO:0000256" key="16">
    <source>
        <dbReference type="SAM" id="Coils"/>
    </source>
</evidence>
<feature type="chain" id="PRO_5004920615" description="Sensor protein FixL" evidence="17">
    <location>
        <begin position="23"/>
        <end position="961"/>
    </location>
</feature>
<dbReference type="InterPro" id="IPR003660">
    <property type="entry name" value="HAMP_dom"/>
</dbReference>
<feature type="domain" description="PAC" evidence="20">
    <location>
        <begin position="570"/>
        <end position="622"/>
    </location>
</feature>
<feature type="domain" description="PAS" evidence="19">
    <location>
        <begin position="362"/>
        <end position="432"/>
    </location>
</feature>
<keyword evidence="12" id="KW-0843">Virulence</keyword>
<dbReference type="RefSeq" id="WP_051513663.1">
    <property type="nucleotide sequence ID" value="NZ_AVFL01000039.1"/>
</dbReference>
<dbReference type="PROSITE" id="PS50113">
    <property type="entry name" value="PAC"/>
    <property type="match status" value="2"/>
</dbReference>
<evidence type="ECO:0000256" key="8">
    <source>
        <dbReference type="ARBA" id="ARBA00022737"/>
    </source>
</evidence>
<dbReference type="InterPro" id="IPR013767">
    <property type="entry name" value="PAS_fold"/>
</dbReference>
<sequence length="961" mass="103064">MKLSHRLLAVVALALIPLSALQVRNAFQREAQQTEQTYEEARRLLRLIEDEQAGNVLGIRQTLGTLRQTEAIVGRDVAACQGLMDRLRNEYPPYLDIQVTNAKGVITCATDRRAVGVDVSDRPHVREVLAGNDFFIGGSIKARTTGLGVLPFSLGYRDQATGGIAGAIIAGLDIAWLETYFSSKALPPTVVLTVADRDGTIIARVPDLSAPGQPDGVGASLSNGYMALFNRSGSGVERVGGPDGSVRMVAFSPIDDRVEGLFLSVGIDEVGALEQIHRTRNGALAVLVAIALFTVASVLLIGRRYVQEPAERLAAAADRWRAGDFSLRIFIPSSAREFAALAEDFNGMADALEARDRALKASEGQHRAVFETAVDAMVVIDDKGVIQTSNPAAAKTFGYDAAELKGRNVSMLMGEEHGSRHDGYLRNYLQTGVRRIIGVGREVEGRRSDGSVFPLELAIAEWRGPDDNLYFTGIMRNISARRAAEREVEEERSRLRSVIENAPFPAIVHGDDGEVLHISRAWLDITGYTREQLPTIEAWSSLAYGDSRNDLRVATKAGVDHLYSLDRSMDEGEYVILTAEGNKRIWAFRSSPVGGDMSGRRLVVSMAADITERRDGEERLKLLMREVDHRAKNALMVVQSIVQLSRSEDPAQFSMAVEGRIQAMARAHSLLAAARWSGADLQHLLTEELAAYGGDGKVVVDGPPISIRPEATQAVSLALHELTTNAAKHGALSTDTGQVRVTWTLPEAETELSVDWSETGGPEISGQPSRGGFGSVLLRQVVEAQLGGELRLTWSSAGLSCVIRLPGDTWQASGVRMTAPAASAPLAPVTTSHAGRRVLVVEDEALTAMALQLLLEDAGYIVLGPVGRVEDALDLLRSGPPDAAVLDVNLFGATVDPVASRLEDMGVPFLFCTGYHSGGTAGERHPTAPVLGKPVNANSLLAAVSGLMSAEPRAVATAGNA</sequence>
<keyword evidence="23" id="KW-1185">Reference proteome</keyword>
<evidence type="ECO:0000256" key="3">
    <source>
        <dbReference type="ARBA" id="ARBA00012438"/>
    </source>
</evidence>
<dbReference type="CDD" id="cd00130">
    <property type="entry name" value="PAS"/>
    <property type="match status" value="2"/>
</dbReference>
<keyword evidence="10" id="KW-0418">Kinase</keyword>
<dbReference type="CDD" id="cd12914">
    <property type="entry name" value="PDC1_DGC_like"/>
    <property type="match status" value="1"/>
</dbReference>
<dbReference type="InterPro" id="IPR000014">
    <property type="entry name" value="PAS"/>
</dbReference>
<keyword evidence="5" id="KW-0285">Flavoprotein</keyword>